<dbReference type="EMBL" id="CM042047">
    <property type="protein sequence ID" value="KAI3772647.1"/>
    <property type="molecule type" value="Genomic_DNA"/>
</dbReference>
<organism evidence="1 2">
    <name type="scientific">Arctium lappa</name>
    <name type="common">Greater burdock</name>
    <name type="synonym">Lappa major</name>
    <dbReference type="NCBI Taxonomy" id="4217"/>
    <lineage>
        <taxon>Eukaryota</taxon>
        <taxon>Viridiplantae</taxon>
        <taxon>Streptophyta</taxon>
        <taxon>Embryophyta</taxon>
        <taxon>Tracheophyta</taxon>
        <taxon>Spermatophyta</taxon>
        <taxon>Magnoliopsida</taxon>
        <taxon>eudicotyledons</taxon>
        <taxon>Gunneridae</taxon>
        <taxon>Pentapetalae</taxon>
        <taxon>asterids</taxon>
        <taxon>campanulids</taxon>
        <taxon>Asterales</taxon>
        <taxon>Asteraceae</taxon>
        <taxon>Carduoideae</taxon>
        <taxon>Cardueae</taxon>
        <taxon>Arctiinae</taxon>
        <taxon>Arctium</taxon>
    </lineage>
</organism>
<name>A0ACB9FPZ5_ARCLA</name>
<sequence length="68" mass="7578">MPTPTTQIPSLVGHMPPPIPSPDGSKAFISSQTPNPSHTSLSTFHTIPYLKFIIIIIIIIFYVYSFYD</sequence>
<keyword evidence="2" id="KW-1185">Reference proteome</keyword>
<dbReference type="Proteomes" id="UP001055879">
    <property type="component" value="Linkage Group LG01"/>
</dbReference>
<proteinExistence type="predicted"/>
<protein>
    <submittedName>
        <fullName evidence="1">Uncharacterized protein</fullName>
    </submittedName>
</protein>
<reference evidence="2" key="1">
    <citation type="journal article" date="2022" name="Mol. Ecol. Resour.">
        <title>The genomes of chicory, endive, great burdock and yacon provide insights into Asteraceae palaeo-polyploidization history and plant inulin production.</title>
        <authorList>
            <person name="Fan W."/>
            <person name="Wang S."/>
            <person name="Wang H."/>
            <person name="Wang A."/>
            <person name="Jiang F."/>
            <person name="Liu H."/>
            <person name="Zhao H."/>
            <person name="Xu D."/>
            <person name="Zhang Y."/>
        </authorList>
    </citation>
    <scope>NUCLEOTIDE SEQUENCE [LARGE SCALE GENOMIC DNA]</scope>
    <source>
        <strain evidence="2">cv. Niubang</strain>
    </source>
</reference>
<reference evidence="1 2" key="2">
    <citation type="journal article" date="2022" name="Mol. Ecol. Resour.">
        <title>The genomes of chicory, endive, great burdock and yacon provide insights into Asteraceae paleo-polyploidization history and plant inulin production.</title>
        <authorList>
            <person name="Fan W."/>
            <person name="Wang S."/>
            <person name="Wang H."/>
            <person name="Wang A."/>
            <person name="Jiang F."/>
            <person name="Liu H."/>
            <person name="Zhao H."/>
            <person name="Xu D."/>
            <person name="Zhang Y."/>
        </authorList>
    </citation>
    <scope>NUCLEOTIDE SEQUENCE [LARGE SCALE GENOMIC DNA]</scope>
    <source>
        <strain evidence="2">cv. Niubang</strain>
    </source>
</reference>
<accession>A0ACB9FPZ5</accession>
<evidence type="ECO:0000313" key="1">
    <source>
        <dbReference type="EMBL" id="KAI3772647.1"/>
    </source>
</evidence>
<comment type="caution">
    <text evidence="1">The sequence shown here is derived from an EMBL/GenBank/DDBJ whole genome shotgun (WGS) entry which is preliminary data.</text>
</comment>
<evidence type="ECO:0000313" key="2">
    <source>
        <dbReference type="Proteomes" id="UP001055879"/>
    </source>
</evidence>
<gene>
    <name evidence="1" type="ORF">L6452_03837</name>
</gene>